<organism evidence="10 11">
    <name type="scientific">Kribbella speibonae</name>
    <dbReference type="NCBI Taxonomy" id="1572660"/>
    <lineage>
        <taxon>Bacteria</taxon>
        <taxon>Bacillati</taxon>
        <taxon>Actinomycetota</taxon>
        <taxon>Actinomycetes</taxon>
        <taxon>Propionibacteriales</taxon>
        <taxon>Kribbellaceae</taxon>
        <taxon>Kribbella</taxon>
    </lineage>
</organism>
<dbReference type="InterPro" id="IPR029060">
    <property type="entry name" value="PIN-like_dom_sf"/>
</dbReference>
<dbReference type="InterPro" id="IPR022907">
    <property type="entry name" value="VapC_family"/>
</dbReference>
<dbReference type="PANTHER" id="PTHR33653">
    <property type="entry name" value="RIBONUCLEASE VAPC2"/>
    <property type="match status" value="1"/>
</dbReference>
<evidence type="ECO:0000313" key="10">
    <source>
        <dbReference type="EMBL" id="TCC41327.1"/>
    </source>
</evidence>
<dbReference type="SUPFAM" id="SSF88723">
    <property type="entry name" value="PIN domain-like"/>
    <property type="match status" value="1"/>
</dbReference>
<proteinExistence type="inferred from homology"/>
<feature type="binding site" evidence="8">
    <location>
        <position position="103"/>
    </location>
    <ligand>
        <name>Mg(2+)</name>
        <dbReference type="ChEBI" id="CHEBI:18420"/>
    </ligand>
</feature>
<keyword evidence="5 8" id="KW-0378">Hydrolase</keyword>
<keyword evidence="4 8" id="KW-0479">Metal-binding</keyword>
<comment type="cofactor">
    <cofactor evidence="1 8">
        <name>Mg(2+)</name>
        <dbReference type="ChEBI" id="CHEBI:18420"/>
    </cofactor>
</comment>
<dbReference type="GO" id="GO:0000287">
    <property type="term" value="F:magnesium ion binding"/>
    <property type="evidence" value="ECO:0007669"/>
    <property type="project" value="UniProtKB-UniRule"/>
</dbReference>
<comment type="caution">
    <text evidence="10">The sequence shown here is derived from an EMBL/GenBank/DDBJ whole genome shotgun (WGS) entry which is preliminary data.</text>
</comment>
<dbReference type="GO" id="GO:0016787">
    <property type="term" value="F:hydrolase activity"/>
    <property type="evidence" value="ECO:0007669"/>
    <property type="project" value="UniProtKB-KW"/>
</dbReference>
<dbReference type="AlphaFoldDB" id="A0A4R0J6B5"/>
<evidence type="ECO:0000256" key="6">
    <source>
        <dbReference type="ARBA" id="ARBA00022842"/>
    </source>
</evidence>
<dbReference type="Gene3D" id="3.40.50.1010">
    <property type="entry name" value="5'-nuclease"/>
    <property type="match status" value="1"/>
</dbReference>
<comment type="function">
    <text evidence="8">Toxic component of a toxin-antitoxin (TA) system. An RNase.</text>
</comment>
<evidence type="ECO:0000256" key="7">
    <source>
        <dbReference type="ARBA" id="ARBA00038093"/>
    </source>
</evidence>
<keyword evidence="8" id="KW-0800">Toxin</keyword>
<dbReference type="PANTHER" id="PTHR33653:SF1">
    <property type="entry name" value="RIBONUCLEASE VAPC2"/>
    <property type="match status" value="1"/>
</dbReference>
<protein>
    <recommendedName>
        <fullName evidence="8">Ribonuclease VapC</fullName>
        <shortName evidence="8">RNase VapC</shortName>
        <ecNumber evidence="8">3.1.-.-</ecNumber>
    </recommendedName>
    <alternativeName>
        <fullName evidence="8">Toxin VapC</fullName>
    </alternativeName>
</protein>
<evidence type="ECO:0000313" key="11">
    <source>
        <dbReference type="Proteomes" id="UP000294225"/>
    </source>
</evidence>
<feature type="domain" description="PIN" evidence="9">
    <location>
        <begin position="11"/>
        <end position="128"/>
    </location>
</feature>
<dbReference type="Proteomes" id="UP000294225">
    <property type="component" value="Unassembled WGS sequence"/>
</dbReference>
<dbReference type="RefSeq" id="WP_131495686.1">
    <property type="nucleotide sequence ID" value="NZ_SJKC01000001.1"/>
</dbReference>
<gene>
    <name evidence="8" type="primary">vapC</name>
    <name evidence="10" type="ORF">E0H92_06600</name>
</gene>
<reference evidence="10 11" key="1">
    <citation type="submission" date="2019-02" db="EMBL/GenBank/DDBJ databases">
        <title>Kribbella capetownensis sp. nov. and Kribbella speibonae sp. nov., isolated from soil.</title>
        <authorList>
            <person name="Curtis S.M."/>
            <person name="Norton I."/>
            <person name="Everest G.J."/>
            <person name="Meyers P.R."/>
        </authorList>
    </citation>
    <scope>NUCLEOTIDE SEQUENCE [LARGE SCALE GENOMIC DNA]</scope>
    <source>
        <strain evidence="10 11">YM55</strain>
    </source>
</reference>
<evidence type="ECO:0000259" key="9">
    <source>
        <dbReference type="Pfam" id="PF01850"/>
    </source>
</evidence>
<dbReference type="HAMAP" id="MF_00265">
    <property type="entry name" value="VapC_Nob1"/>
    <property type="match status" value="1"/>
</dbReference>
<feature type="binding site" evidence="8">
    <location>
        <position position="13"/>
    </location>
    <ligand>
        <name>Mg(2+)</name>
        <dbReference type="ChEBI" id="CHEBI:18420"/>
    </ligand>
</feature>
<evidence type="ECO:0000256" key="2">
    <source>
        <dbReference type="ARBA" id="ARBA00022649"/>
    </source>
</evidence>
<keyword evidence="6 8" id="KW-0460">Magnesium</keyword>
<evidence type="ECO:0000256" key="5">
    <source>
        <dbReference type="ARBA" id="ARBA00022801"/>
    </source>
</evidence>
<keyword evidence="2 8" id="KW-1277">Toxin-antitoxin system</keyword>
<dbReference type="Pfam" id="PF01850">
    <property type="entry name" value="PIN"/>
    <property type="match status" value="1"/>
</dbReference>
<sequence length="143" mass="15798">MTPTVDSRRWLIDKSAVVRLNTTPDRDEWANRINRGLVHITTVTLLELGFSARSADDHRRLLHQPFITAMPVENVTPAIERRAVVMQSQLASAGQHRAPSVADLLIAATAEQTGLVLLHLDKDFELIANLTGQPTERLSQSGS</sequence>
<dbReference type="InterPro" id="IPR002716">
    <property type="entry name" value="PIN_dom"/>
</dbReference>
<evidence type="ECO:0000256" key="4">
    <source>
        <dbReference type="ARBA" id="ARBA00022723"/>
    </source>
</evidence>
<dbReference type="GO" id="GO:0090729">
    <property type="term" value="F:toxin activity"/>
    <property type="evidence" value="ECO:0007669"/>
    <property type="project" value="UniProtKB-KW"/>
</dbReference>
<name>A0A4R0J6B5_9ACTN</name>
<evidence type="ECO:0000256" key="1">
    <source>
        <dbReference type="ARBA" id="ARBA00001946"/>
    </source>
</evidence>
<evidence type="ECO:0000256" key="8">
    <source>
        <dbReference type="HAMAP-Rule" id="MF_00265"/>
    </source>
</evidence>
<dbReference type="EMBL" id="SJKC01000001">
    <property type="protein sequence ID" value="TCC41327.1"/>
    <property type="molecule type" value="Genomic_DNA"/>
</dbReference>
<dbReference type="CDD" id="cd18755">
    <property type="entry name" value="PIN_MtVapC3_VapC21-like"/>
    <property type="match status" value="1"/>
</dbReference>
<accession>A0A4R0J6B5</accession>
<dbReference type="InterPro" id="IPR050556">
    <property type="entry name" value="Type_II_TA_system_RNase"/>
</dbReference>
<keyword evidence="3 8" id="KW-0540">Nuclease</keyword>
<dbReference type="EC" id="3.1.-.-" evidence="8"/>
<dbReference type="GO" id="GO:0004540">
    <property type="term" value="F:RNA nuclease activity"/>
    <property type="evidence" value="ECO:0007669"/>
    <property type="project" value="InterPro"/>
</dbReference>
<evidence type="ECO:0000256" key="3">
    <source>
        <dbReference type="ARBA" id="ARBA00022722"/>
    </source>
</evidence>
<comment type="similarity">
    <text evidence="7 8">Belongs to the PINc/VapC protein family.</text>
</comment>